<dbReference type="Gene3D" id="2.60.120.1440">
    <property type="match status" value="1"/>
</dbReference>
<dbReference type="AlphaFoldDB" id="A0A5C5WX65"/>
<proteinExistence type="predicted"/>
<dbReference type="PANTHER" id="PTHR30273:SF2">
    <property type="entry name" value="PROTEIN FECR"/>
    <property type="match status" value="1"/>
</dbReference>
<dbReference type="Gene3D" id="2.60.120.200">
    <property type="match status" value="1"/>
</dbReference>
<feature type="domain" description="FecR protein" evidence="1">
    <location>
        <begin position="203"/>
        <end position="257"/>
    </location>
</feature>
<evidence type="ECO:0000313" key="3">
    <source>
        <dbReference type="Proteomes" id="UP000316598"/>
    </source>
</evidence>
<keyword evidence="3" id="KW-1185">Reference proteome</keyword>
<dbReference type="Pfam" id="PF04773">
    <property type="entry name" value="FecR"/>
    <property type="match status" value="1"/>
</dbReference>
<evidence type="ECO:0000259" key="1">
    <source>
        <dbReference type="Pfam" id="PF04773"/>
    </source>
</evidence>
<dbReference type="EMBL" id="SJPI01000001">
    <property type="protein sequence ID" value="TWT54573.1"/>
    <property type="molecule type" value="Genomic_DNA"/>
</dbReference>
<gene>
    <name evidence="2" type="ORF">Pla22_22230</name>
</gene>
<dbReference type="PANTHER" id="PTHR30273">
    <property type="entry name" value="PERIPLASMIC SIGNAL SENSOR AND SIGMA FACTOR ACTIVATOR FECR-RELATED"/>
    <property type="match status" value="1"/>
</dbReference>
<dbReference type="RefSeq" id="WP_146514596.1">
    <property type="nucleotide sequence ID" value="NZ_SJPI01000001.1"/>
</dbReference>
<dbReference type="OrthoDB" id="258532at2"/>
<dbReference type="Proteomes" id="UP000316598">
    <property type="component" value="Unassembled WGS sequence"/>
</dbReference>
<name>A0A5C5WX65_9BACT</name>
<organism evidence="2 3">
    <name type="scientific">Rubripirellula amarantea</name>
    <dbReference type="NCBI Taxonomy" id="2527999"/>
    <lineage>
        <taxon>Bacteria</taxon>
        <taxon>Pseudomonadati</taxon>
        <taxon>Planctomycetota</taxon>
        <taxon>Planctomycetia</taxon>
        <taxon>Pirellulales</taxon>
        <taxon>Pirellulaceae</taxon>
        <taxon>Rubripirellula</taxon>
    </lineage>
</organism>
<dbReference type="InterPro" id="IPR012373">
    <property type="entry name" value="Ferrdict_sens_TM"/>
</dbReference>
<dbReference type="SUPFAM" id="SSF49899">
    <property type="entry name" value="Concanavalin A-like lectins/glucanases"/>
    <property type="match status" value="1"/>
</dbReference>
<dbReference type="GO" id="GO:0016989">
    <property type="term" value="F:sigma factor antagonist activity"/>
    <property type="evidence" value="ECO:0007669"/>
    <property type="project" value="TreeGrafter"/>
</dbReference>
<dbReference type="InterPro" id="IPR013320">
    <property type="entry name" value="ConA-like_dom_sf"/>
</dbReference>
<protein>
    <submittedName>
        <fullName evidence="2">FecR protein</fullName>
    </submittedName>
</protein>
<accession>A0A5C5WX65</accession>
<comment type="caution">
    <text evidence="2">The sequence shown here is derived from an EMBL/GenBank/DDBJ whole genome shotgun (WGS) entry which is preliminary data.</text>
</comment>
<dbReference type="Pfam" id="PF13385">
    <property type="entry name" value="Laminin_G_3"/>
    <property type="match status" value="1"/>
</dbReference>
<evidence type="ECO:0000313" key="2">
    <source>
        <dbReference type="EMBL" id="TWT54573.1"/>
    </source>
</evidence>
<reference evidence="2 3" key="1">
    <citation type="submission" date="2019-02" db="EMBL/GenBank/DDBJ databases">
        <title>Deep-cultivation of Planctomycetes and their phenomic and genomic characterization uncovers novel biology.</title>
        <authorList>
            <person name="Wiegand S."/>
            <person name="Jogler M."/>
            <person name="Boedeker C."/>
            <person name="Pinto D."/>
            <person name="Vollmers J."/>
            <person name="Rivas-Marin E."/>
            <person name="Kohn T."/>
            <person name="Peeters S.H."/>
            <person name="Heuer A."/>
            <person name="Rast P."/>
            <person name="Oberbeckmann S."/>
            <person name="Bunk B."/>
            <person name="Jeske O."/>
            <person name="Meyerdierks A."/>
            <person name="Storesund J.E."/>
            <person name="Kallscheuer N."/>
            <person name="Luecker S."/>
            <person name="Lage O.M."/>
            <person name="Pohl T."/>
            <person name="Merkel B.J."/>
            <person name="Hornburger P."/>
            <person name="Mueller R.-W."/>
            <person name="Bruemmer F."/>
            <person name="Labrenz M."/>
            <person name="Spormann A.M."/>
            <person name="Op Den Camp H."/>
            <person name="Overmann J."/>
            <person name="Amann R."/>
            <person name="Jetten M.S.M."/>
            <person name="Mascher T."/>
            <person name="Medema M.H."/>
            <person name="Devos D.P."/>
            <person name="Kaster A.-K."/>
            <person name="Ovreas L."/>
            <person name="Rohde M."/>
            <person name="Galperin M.Y."/>
            <person name="Jogler C."/>
        </authorList>
    </citation>
    <scope>NUCLEOTIDE SEQUENCE [LARGE SCALE GENOMIC DNA]</scope>
    <source>
        <strain evidence="2 3">Pla22</strain>
    </source>
</reference>
<sequence>MLKSELEALVAAWIDGRISESESQTLQRELLSSSEARAYFRQVAHLDVALRRTAGGEVPMSDVGVSSPDDATVSLPASISGQGKFRFSRWSTLAIAASAMMAVATVAYWQGRQTQLAAEPTDPAAFEGIPSEEEGERTLAGYAILRSAAGVTWADGSDPHRQGSVLPGGTLAIDSGAMEIDFFCGAQLIVEGPATLDLESDWSVRVVQGRIRANVPPAARGFVVKAADSDIVDLGTEFALDVATDNVRVEVIEGEIELRGGQHDGDHLFTGEGQSLIGMHADSDLLSGLITVGGVQQLQREAQQRRFADWLAHSQLLRQDERLIAYYAMSDASVNFNTDRTIPNLVTGGSEGDGGVIGPVNQTVGRLGFESHGLQFDRPGARVRTWLDGEFESFTFACWARIDELSQKYNSLFMSDGYENGEPHWQIRDDGRLMFSVMVDDDQVVQVTNAFDQSVVRDAGLHRVYITEPFWDISKSGQWFHIASVYDPQARDVRQYVNGKLLSQHKIEDKYYVPSLRIGASEIGNWGQPFRTTPWFAVRNLNGAIDELAIYNAALSSEEIQSLYHNGKPFGY</sequence>
<dbReference type="InterPro" id="IPR006860">
    <property type="entry name" value="FecR"/>
</dbReference>